<dbReference type="PANTHER" id="PTHR47934:SF6">
    <property type="entry name" value="MITOCHONDRIAL GROUP I INTRON SPLICING FACTOR CCM1-RELATED"/>
    <property type="match status" value="1"/>
</dbReference>
<keyword evidence="1" id="KW-0677">Repeat</keyword>
<dbReference type="Gene3D" id="1.25.40.10">
    <property type="entry name" value="Tetratricopeptide repeat domain"/>
    <property type="match status" value="4"/>
</dbReference>
<dbReference type="Pfam" id="PF12854">
    <property type="entry name" value="PPR_1"/>
    <property type="match status" value="2"/>
</dbReference>
<feature type="repeat" description="PPR" evidence="2">
    <location>
        <begin position="284"/>
        <end position="318"/>
    </location>
</feature>
<keyword evidence="4" id="KW-1185">Reference proteome</keyword>
<evidence type="ECO:0000256" key="1">
    <source>
        <dbReference type="ARBA" id="ARBA00022737"/>
    </source>
</evidence>
<dbReference type="InterPro" id="IPR002885">
    <property type="entry name" value="PPR_rpt"/>
</dbReference>
<dbReference type="Pfam" id="PF13041">
    <property type="entry name" value="PPR_2"/>
    <property type="match status" value="2"/>
</dbReference>
<dbReference type="GO" id="GO:0007005">
    <property type="term" value="P:mitochondrion organization"/>
    <property type="evidence" value="ECO:0007669"/>
    <property type="project" value="TreeGrafter"/>
</dbReference>
<dbReference type="PROSITE" id="PS51375">
    <property type="entry name" value="PPR"/>
    <property type="match status" value="8"/>
</dbReference>
<gene>
    <name evidence="3" type="ORF">SI7747_04004878</name>
</gene>
<dbReference type="GO" id="GO:0005739">
    <property type="term" value="C:mitochondrion"/>
    <property type="evidence" value="ECO:0007669"/>
    <property type="project" value="TreeGrafter"/>
</dbReference>
<feature type="repeat" description="PPR" evidence="2">
    <location>
        <begin position="485"/>
        <end position="519"/>
    </location>
</feature>
<reference evidence="3 4" key="1">
    <citation type="submission" date="2019-12" db="EMBL/GenBank/DDBJ databases">
        <authorList>
            <person name="Scholz U."/>
            <person name="Mascher M."/>
            <person name="Fiebig A."/>
        </authorList>
    </citation>
    <scope>NUCLEOTIDE SEQUENCE</scope>
</reference>
<organism evidence="3">
    <name type="scientific">Spirodela intermedia</name>
    <name type="common">Intermediate duckweed</name>
    <dbReference type="NCBI Taxonomy" id="51605"/>
    <lineage>
        <taxon>Eukaryota</taxon>
        <taxon>Viridiplantae</taxon>
        <taxon>Streptophyta</taxon>
        <taxon>Embryophyta</taxon>
        <taxon>Tracheophyta</taxon>
        <taxon>Spermatophyta</taxon>
        <taxon>Magnoliopsida</taxon>
        <taxon>Liliopsida</taxon>
        <taxon>Araceae</taxon>
        <taxon>Lemnoideae</taxon>
        <taxon>Spirodela</taxon>
    </lineage>
</organism>
<proteinExistence type="predicted"/>
<feature type="repeat" description="PPR" evidence="2">
    <location>
        <begin position="415"/>
        <end position="449"/>
    </location>
</feature>
<dbReference type="InterPro" id="IPR011990">
    <property type="entry name" value="TPR-like_helical_dom_sf"/>
</dbReference>
<dbReference type="InterPro" id="IPR051114">
    <property type="entry name" value="Mito_RNA_Proc_CCM1"/>
</dbReference>
<dbReference type="GO" id="GO:0006396">
    <property type="term" value="P:RNA processing"/>
    <property type="evidence" value="ECO:0007669"/>
    <property type="project" value="TreeGrafter"/>
</dbReference>
<dbReference type="EMBL" id="LR743591">
    <property type="protein sequence ID" value="CAA2618711.1"/>
    <property type="molecule type" value="Genomic_DNA"/>
</dbReference>
<dbReference type="PANTHER" id="PTHR47934">
    <property type="entry name" value="PENTATRICOPEPTIDE REPEAT-CONTAINING PROTEIN PET309, MITOCHONDRIAL"/>
    <property type="match status" value="1"/>
</dbReference>
<evidence type="ECO:0000256" key="2">
    <source>
        <dbReference type="PROSITE-ProRule" id="PRU00708"/>
    </source>
</evidence>
<dbReference type="SUPFAM" id="SSF48452">
    <property type="entry name" value="TPR-like"/>
    <property type="match status" value="1"/>
</dbReference>
<dbReference type="Pfam" id="PF13812">
    <property type="entry name" value="PPR_3"/>
    <property type="match status" value="1"/>
</dbReference>
<evidence type="ECO:0000313" key="4">
    <source>
        <dbReference type="Proteomes" id="UP001189122"/>
    </source>
</evidence>
<dbReference type="Pfam" id="PF01535">
    <property type="entry name" value="PPR"/>
    <property type="match status" value="1"/>
</dbReference>
<dbReference type="EMBL" id="CACRZD030000004">
    <property type="protein sequence ID" value="CAA6658432.1"/>
    <property type="molecule type" value="Genomic_DNA"/>
</dbReference>
<name>A0A7I8IKP3_SPIIN</name>
<feature type="repeat" description="PPR" evidence="2">
    <location>
        <begin position="450"/>
        <end position="484"/>
    </location>
</feature>
<feature type="repeat" description="PPR" evidence="2">
    <location>
        <begin position="319"/>
        <end position="353"/>
    </location>
</feature>
<accession>A0A7I8IKP3</accession>
<feature type="repeat" description="PPR" evidence="2">
    <location>
        <begin position="379"/>
        <end position="414"/>
    </location>
</feature>
<sequence>MVDPFFDLSDVAATPSRDHRHPSPWLARVAALLRDSSSVESALDDYCRHFLIRLSPAFVSQALRNPDLRDRPEIALRFFRWAARQRHYRQHCLESYVALVEIFPPRRTRHPTRRSGAAADLRGTCAGPSSDIAGLRLPHQVPRGDGHGGGSSVGLAPDEGERGEASVWTYNCLLGGLVNASFLDSAEKVFDVMRSGEKPGIRPDVVSYNLMIKAYCRAGDTRAAMELLAEIDDAGKGGGGAHDGVVSPDKITYMMLIQAHYADGDSGACLRLYHEMEEKGLEVPSHAYSLVMGGLCSAGKPFEATALLERMAERGCRANVAIYTMLMDSFAKVGNERRAMELFERMKKEGLEPDEVTHAWAEEAAEWLRHCKDRGVPVNAVLYASVIDGLGKVGMVETAMKLFDEMVEEDGLLPDSFCYNALMDALCRAGRVDEALGLLGRMEREGCDQTVYTYTILLEGLFKDHRNEEALKLWDAMLDRGVTPSPVSFRVLCRGLCLSGKVASACRLLDELAPMGVVPETAHEDMIGVLCRAGRVEQACKLADGVVGRGREVPGRAELAIKLMHSKIGIGYDRVGSIKRRVKFQSLLK</sequence>
<dbReference type="AlphaFoldDB" id="A0A7I8IKP3"/>
<dbReference type="NCBIfam" id="TIGR00756">
    <property type="entry name" value="PPR"/>
    <property type="match status" value="8"/>
</dbReference>
<dbReference type="Proteomes" id="UP001189122">
    <property type="component" value="Unassembled WGS sequence"/>
</dbReference>
<feature type="repeat" description="PPR" evidence="2">
    <location>
        <begin position="249"/>
        <end position="283"/>
    </location>
</feature>
<evidence type="ECO:0000313" key="3">
    <source>
        <dbReference type="EMBL" id="CAA2618711.1"/>
    </source>
</evidence>
<dbReference type="GO" id="GO:0003729">
    <property type="term" value="F:mRNA binding"/>
    <property type="evidence" value="ECO:0007669"/>
    <property type="project" value="TreeGrafter"/>
</dbReference>
<feature type="repeat" description="PPR" evidence="2">
    <location>
        <begin position="204"/>
        <end position="238"/>
    </location>
</feature>
<protein>
    <submittedName>
        <fullName evidence="3">Uncharacterized protein</fullName>
    </submittedName>
</protein>